<reference evidence="3" key="1">
    <citation type="submission" date="2014-12" db="EMBL/GenBank/DDBJ databases">
        <title>Insight into the proteome of Arion vulgaris.</title>
        <authorList>
            <person name="Aradska J."/>
            <person name="Bulat T."/>
            <person name="Smidak R."/>
            <person name="Sarate P."/>
            <person name="Gangsoo J."/>
            <person name="Sialana F."/>
            <person name="Bilban M."/>
            <person name="Lubec G."/>
        </authorList>
    </citation>
    <scope>NUCLEOTIDE SEQUENCE</scope>
    <source>
        <tissue evidence="3">Skin</tissue>
    </source>
</reference>
<dbReference type="EMBL" id="HACG01043461">
    <property type="protein sequence ID" value="CEK90326.1"/>
    <property type="molecule type" value="Transcribed_RNA"/>
</dbReference>
<dbReference type="EMBL" id="HACG01043463">
    <property type="protein sequence ID" value="CEK90328.1"/>
    <property type="molecule type" value="Transcribed_RNA"/>
</dbReference>
<organism evidence="3">
    <name type="scientific">Arion vulgaris</name>
    <dbReference type="NCBI Taxonomy" id="1028688"/>
    <lineage>
        <taxon>Eukaryota</taxon>
        <taxon>Metazoa</taxon>
        <taxon>Spiralia</taxon>
        <taxon>Lophotrochozoa</taxon>
        <taxon>Mollusca</taxon>
        <taxon>Gastropoda</taxon>
        <taxon>Heterobranchia</taxon>
        <taxon>Euthyneura</taxon>
        <taxon>Panpulmonata</taxon>
        <taxon>Eupulmonata</taxon>
        <taxon>Stylommatophora</taxon>
        <taxon>Helicina</taxon>
        <taxon>Arionoidea</taxon>
        <taxon>Arionidae</taxon>
        <taxon>Arion</taxon>
    </lineage>
</organism>
<evidence type="ECO:0000313" key="2">
    <source>
        <dbReference type="EMBL" id="CEK90327.1"/>
    </source>
</evidence>
<protein>
    <submittedName>
        <fullName evidence="3">Uncharacterized protein</fullName>
    </submittedName>
</protein>
<gene>
    <name evidence="3" type="primary">ORF176213</name>
    <name evidence="1" type="synonym">ORF176202</name>
    <name evidence="2" type="synonym">ORF176204</name>
    <name evidence="4" type="synonym">ORF176216</name>
</gene>
<proteinExistence type="predicted"/>
<name>A0A0B7BBB2_9EUPU</name>
<feature type="non-terminal residue" evidence="3">
    <location>
        <position position="116"/>
    </location>
</feature>
<sequence length="116" mass="13297">MSHTGHEEDIDIVVMYIMVSLQKMDVTSMTLAITICFSTTHCYCNWIKIISHLLSHTYTHSHTLKISQIQHQNQDFRQSSSLSQVIRRSDVLASNAAIRCIGEQCHTALSPFRLEY</sequence>
<evidence type="ECO:0000313" key="3">
    <source>
        <dbReference type="EMBL" id="CEK90328.1"/>
    </source>
</evidence>
<accession>A0A0B7BBB2</accession>
<dbReference type="AlphaFoldDB" id="A0A0B7BBB2"/>
<dbReference type="EMBL" id="HACG01043464">
    <property type="protein sequence ID" value="CEK90329.1"/>
    <property type="molecule type" value="Transcribed_RNA"/>
</dbReference>
<dbReference type="EMBL" id="HACG01043462">
    <property type="protein sequence ID" value="CEK90327.1"/>
    <property type="molecule type" value="Transcribed_RNA"/>
</dbReference>
<evidence type="ECO:0000313" key="4">
    <source>
        <dbReference type="EMBL" id="CEK90329.1"/>
    </source>
</evidence>
<evidence type="ECO:0000313" key="1">
    <source>
        <dbReference type="EMBL" id="CEK90326.1"/>
    </source>
</evidence>